<dbReference type="EMBL" id="KJ183192">
    <property type="protein sequence ID" value="AIA83180.1"/>
    <property type="molecule type" value="Genomic_DNA"/>
</dbReference>
<reference evidence="3 4" key="1">
    <citation type="submission" date="2014-01" db="EMBL/GenBank/DDBJ databases">
        <title>Sulfur oxidation genes in diverse deep-sea viruses.</title>
        <authorList>
            <person name="Anantharaman K."/>
            <person name="Duhaime M.B."/>
            <person name="Breier J.A."/>
            <person name="Toner B.M."/>
            <person name="Dick G.J."/>
        </authorList>
    </citation>
    <scope>NUCLEOTIDE SEQUENCE [LARGE SCALE GENOMIC DNA]</scope>
    <source>
        <strain evidence="1 4">KiloMoana</strain>
        <strain evidence="2">TahiMoana</strain>
    </source>
</reference>
<proteinExistence type="predicted"/>
<evidence type="ECO:0000313" key="4">
    <source>
        <dbReference type="Proteomes" id="UP000242360"/>
    </source>
</evidence>
<protein>
    <submittedName>
        <fullName evidence="2">Putative phage protein</fullName>
    </submittedName>
</protein>
<sequence length="64" mass="7774">METEELTIDDYIDWKINTKKEEVVWCWEVILQDYLSFITKNNVILTVDHVMDVIDSIKYDYNNQ</sequence>
<dbReference type="Proteomes" id="UP000242360">
    <property type="component" value="Segment"/>
</dbReference>
<organism evidence="2 3">
    <name type="scientific">Lauvirus lau218</name>
    <dbReference type="NCBI Taxonomy" id="1465639"/>
    <lineage>
        <taxon>Viruses</taxon>
        <taxon>Duplodnaviria</taxon>
        <taxon>Heunggongvirae</taxon>
        <taxon>Uroviricota</taxon>
        <taxon>Caudoviricetes</taxon>
        <taxon>Autographivirales</taxon>
        <taxon>Lauvirus</taxon>
    </lineage>
</organism>
<evidence type="ECO:0000313" key="3">
    <source>
        <dbReference type="Proteomes" id="UP000026988"/>
    </source>
</evidence>
<dbReference type="EMBL" id="KJ183193">
    <property type="protein sequence ID" value="AIA83229.1"/>
    <property type="molecule type" value="Genomic_DNA"/>
</dbReference>
<name>A0A060BL73_9CAUD</name>
<dbReference type="KEGG" id="vg:26673039"/>
<dbReference type="RefSeq" id="YP_009042149.1">
    <property type="nucleotide sequence ID" value="NC_024329.1"/>
</dbReference>
<dbReference type="Proteomes" id="UP000026988">
    <property type="component" value="Genome"/>
</dbReference>
<evidence type="ECO:0000313" key="1">
    <source>
        <dbReference type="EMBL" id="AIA83180.1"/>
    </source>
</evidence>
<evidence type="ECO:0000313" key="2">
    <source>
        <dbReference type="EMBL" id="AIA83229.1"/>
    </source>
</evidence>
<accession>A0A060BL73</accession>
<dbReference type="GeneID" id="26673039"/>